<dbReference type="PANTHER" id="PTHR42951:SF17">
    <property type="entry name" value="METALLO-BETA-LACTAMASE DOMAIN-CONTAINING PROTEIN"/>
    <property type="match status" value="1"/>
</dbReference>
<evidence type="ECO:0000313" key="3">
    <source>
        <dbReference type="Proteomes" id="UP000015523"/>
    </source>
</evidence>
<dbReference type="Gene3D" id="3.60.15.10">
    <property type="entry name" value="Ribonuclease Z/Hydroxyacylglutathione hydrolase-like"/>
    <property type="match status" value="1"/>
</dbReference>
<dbReference type="RefSeq" id="WP_021316812.1">
    <property type="nucleotide sequence ID" value="NZ_AUWY01000039.1"/>
</dbReference>
<protein>
    <recommendedName>
        <fullName evidence="1">Metallo-beta-lactamase domain-containing protein</fullName>
    </recommendedName>
</protein>
<dbReference type="InterPro" id="IPR050855">
    <property type="entry name" value="NDM-1-like"/>
</dbReference>
<proteinExistence type="predicted"/>
<dbReference type="Proteomes" id="UP000015523">
    <property type="component" value="Unassembled WGS sequence"/>
</dbReference>
<evidence type="ECO:0000259" key="1">
    <source>
        <dbReference type="SMART" id="SM00849"/>
    </source>
</evidence>
<dbReference type="STRING" id="1346791.M529_04320"/>
<organism evidence="2 3">
    <name type="scientific">Sphingobium ummariense RL-3</name>
    <dbReference type="NCBI Taxonomy" id="1346791"/>
    <lineage>
        <taxon>Bacteria</taxon>
        <taxon>Pseudomonadati</taxon>
        <taxon>Pseudomonadota</taxon>
        <taxon>Alphaproteobacteria</taxon>
        <taxon>Sphingomonadales</taxon>
        <taxon>Sphingomonadaceae</taxon>
        <taxon>Sphingobium</taxon>
    </lineage>
</organism>
<dbReference type="InterPro" id="IPR001279">
    <property type="entry name" value="Metallo-B-lactamas"/>
</dbReference>
<dbReference type="SUPFAM" id="SSF56281">
    <property type="entry name" value="Metallo-hydrolase/oxidoreductase"/>
    <property type="match status" value="1"/>
</dbReference>
<comment type="caution">
    <text evidence="2">The sequence shown here is derived from an EMBL/GenBank/DDBJ whole genome shotgun (WGS) entry which is preliminary data.</text>
</comment>
<dbReference type="PANTHER" id="PTHR42951">
    <property type="entry name" value="METALLO-BETA-LACTAMASE DOMAIN-CONTAINING"/>
    <property type="match status" value="1"/>
</dbReference>
<dbReference type="AlphaFoldDB" id="T0J683"/>
<accession>T0J683</accession>
<dbReference type="SMART" id="SM00849">
    <property type="entry name" value="Lactamase_B"/>
    <property type="match status" value="1"/>
</dbReference>
<feature type="domain" description="Metallo-beta-lactamase" evidence="1">
    <location>
        <begin position="39"/>
        <end position="231"/>
    </location>
</feature>
<dbReference type="InterPro" id="IPR036866">
    <property type="entry name" value="RibonucZ/Hydroxyglut_hydro"/>
</dbReference>
<dbReference type="PATRIC" id="fig|1346791.3.peg.832"/>
<gene>
    <name evidence="2" type="ORF">M529_04320</name>
</gene>
<dbReference type="EMBL" id="AUWY01000039">
    <property type="protein sequence ID" value="EQB33486.1"/>
    <property type="molecule type" value="Genomic_DNA"/>
</dbReference>
<dbReference type="Pfam" id="PF00753">
    <property type="entry name" value="Lactamase_B"/>
    <property type="match status" value="1"/>
</dbReference>
<name>T0J683_9SPHN</name>
<sequence>MLWLATASNAAGPANAQRWLQPSEPRRLFGNSYAVGFGDLSVGMIRTSAGLILIDGGVPQAPRAIEANLAKLGFSIRDVKLILSTEPHSDHAGGIAGLARDSGATVMASAPAARVLRTGRADPADPQAAWLDDFPAVARLRMVRDRQAIRLGDVTVIAVATPGHTMGSMSWRWQSCEGRQCRSMVFASSLNAVAADGYRFSSPAGKPFVAAFRRSFARMRALPCDMLTTSHPELDSGGGCRGYADRAEARLDARLREEAGK</sequence>
<dbReference type="NCBIfam" id="NF033105">
    <property type="entry name" value="bla_subclass_B3"/>
    <property type="match status" value="1"/>
</dbReference>
<reference evidence="2 3" key="1">
    <citation type="journal article" date="2013" name="Genome Announc.">
        <title>Draft Genome Sequence of Sphingobium ummariense Strain RL-3, a Hexachlorocyclohexane-Degrading Bacterium.</title>
        <authorList>
            <person name="Kohli P."/>
            <person name="Dua A."/>
            <person name="Sangwan N."/>
            <person name="Oldach P."/>
            <person name="Khurana J.P."/>
            <person name="Lal R."/>
        </authorList>
    </citation>
    <scope>NUCLEOTIDE SEQUENCE [LARGE SCALE GENOMIC DNA]</scope>
    <source>
        <strain evidence="2 3">RL-3</strain>
    </source>
</reference>
<dbReference type="eggNOG" id="COG0491">
    <property type="taxonomic scope" value="Bacteria"/>
</dbReference>
<keyword evidence="3" id="KW-1185">Reference proteome</keyword>
<evidence type="ECO:0000313" key="2">
    <source>
        <dbReference type="EMBL" id="EQB33486.1"/>
    </source>
</evidence>